<keyword evidence="7" id="KW-0805">Transcription regulation</keyword>
<dbReference type="InterPro" id="IPR023696">
    <property type="entry name" value="Ureohydrolase_dom_sf"/>
</dbReference>
<dbReference type="Proteomes" id="UP000031036">
    <property type="component" value="Unassembled WGS sequence"/>
</dbReference>
<dbReference type="PRINTS" id="PR01270">
    <property type="entry name" value="HDASUPER"/>
</dbReference>
<dbReference type="InterPro" id="IPR000286">
    <property type="entry name" value="HDACs"/>
</dbReference>
<keyword evidence="5" id="KW-0378">Hydrolase</keyword>
<evidence type="ECO:0000313" key="14">
    <source>
        <dbReference type="Proteomes" id="UP000031036"/>
    </source>
</evidence>
<comment type="similarity">
    <text evidence="2">Belongs to the histone deacetylase family. HD type 2 subfamily.</text>
</comment>
<feature type="region of interest" description="Disordered" evidence="11">
    <location>
        <begin position="855"/>
        <end position="888"/>
    </location>
</feature>
<dbReference type="OMA" id="VTNGFAM"/>
<evidence type="ECO:0000259" key="12">
    <source>
        <dbReference type="Pfam" id="PF00850"/>
    </source>
</evidence>
<evidence type="ECO:0000256" key="9">
    <source>
        <dbReference type="ARBA" id="ARBA00023242"/>
    </source>
</evidence>
<dbReference type="AlphaFoldDB" id="A0A0B2W2K2"/>
<evidence type="ECO:0000313" key="13">
    <source>
        <dbReference type="EMBL" id="KHN87812.1"/>
    </source>
</evidence>
<reference evidence="13 14" key="1">
    <citation type="submission" date="2014-11" db="EMBL/GenBank/DDBJ databases">
        <title>Genetic blueprint of the zoonotic pathogen Toxocara canis.</title>
        <authorList>
            <person name="Zhu X.-Q."/>
            <person name="Korhonen P.K."/>
            <person name="Cai H."/>
            <person name="Young N.D."/>
            <person name="Nejsum P."/>
            <person name="von Samson-Himmelstjerna G."/>
            <person name="Boag P.R."/>
            <person name="Tan P."/>
            <person name="Li Q."/>
            <person name="Min J."/>
            <person name="Yang Y."/>
            <person name="Wang X."/>
            <person name="Fang X."/>
            <person name="Hall R.S."/>
            <person name="Hofmann A."/>
            <person name="Sternberg P.W."/>
            <person name="Jex A.R."/>
            <person name="Gasser R.B."/>
        </authorList>
    </citation>
    <scope>NUCLEOTIDE SEQUENCE [LARGE SCALE GENOMIC DNA]</scope>
    <source>
        <strain evidence="13">PN_DK_2014</strain>
    </source>
</reference>
<protein>
    <recommendedName>
        <fullName evidence="3">histone deacetylase</fullName>
        <ecNumber evidence="3">3.5.1.98</ecNumber>
    </recommendedName>
</protein>
<name>A0A0B2W2K2_TOXCA</name>
<keyword evidence="4" id="KW-0678">Repressor</keyword>
<keyword evidence="6" id="KW-0156">Chromatin regulator</keyword>
<evidence type="ECO:0000256" key="10">
    <source>
        <dbReference type="ARBA" id="ARBA00048287"/>
    </source>
</evidence>
<dbReference type="OrthoDB" id="424012at2759"/>
<keyword evidence="14" id="KW-1185">Reference proteome</keyword>
<feature type="domain" description="Histone deacetylase" evidence="12">
    <location>
        <begin position="439"/>
        <end position="780"/>
    </location>
</feature>
<dbReference type="GO" id="GO:0040029">
    <property type="term" value="P:epigenetic regulation of gene expression"/>
    <property type="evidence" value="ECO:0007669"/>
    <property type="project" value="TreeGrafter"/>
</dbReference>
<dbReference type="EMBL" id="JPKZ01000334">
    <property type="protein sequence ID" value="KHN87812.1"/>
    <property type="molecule type" value="Genomic_DNA"/>
</dbReference>
<accession>A0A0B2W2K2</accession>
<organism evidence="13 14">
    <name type="scientific">Toxocara canis</name>
    <name type="common">Canine roundworm</name>
    <dbReference type="NCBI Taxonomy" id="6265"/>
    <lineage>
        <taxon>Eukaryota</taxon>
        <taxon>Metazoa</taxon>
        <taxon>Ecdysozoa</taxon>
        <taxon>Nematoda</taxon>
        <taxon>Chromadorea</taxon>
        <taxon>Rhabditida</taxon>
        <taxon>Spirurina</taxon>
        <taxon>Ascaridomorpha</taxon>
        <taxon>Ascaridoidea</taxon>
        <taxon>Toxocaridae</taxon>
        <taxon>Toxocara</taxon>
    </lineage>
</organism>
<sequence>MTSLSYRTSIGLNPQHEQHQCIAFRKHAEAPSRIESIVEHLKRCGVWDRCDIIKEHIPVDEGDLRETHAQSYVHLIAELKEKSQEMIDEFASQFDSIYLCQETYEAASEAVACARNMATLIVEGKIPNGFALIRPPGHHALRDAANGFCIFNNVAQAAEAAYNFGASRTLIVDLDVHHGQGIQRSFYEEKRVMYVSIHRFENGKFWPHLAESNFDHVGKYSAIGYNINIPLNEKGCGDSDYMTAFWNVIWPLAKSYNPHFVLVAAGFDACQGDPLGAMDVSPDLFAHIVYHLKGLAGGKMLLCLEGGYNEHNTAICVERCIRVLLGEAPNPLPQLPPPKRSTVVSCLNAISVLLPHWQQCFGFYALEGTLHSDWEIHHADTMLNVPSAYERVNTDSIEQSTLPVYPADTLSVSGEADRVTALAYDPRVELHREEIDTGHMECPERTSAIASQLRGSGLLRRCRVLPAREATLQELELIHERPHVRRMARTAQIAEKLGSTYVTSIMPITGVKGSEVEMSDLLWESVTTICKIDESERRRDEACFDSIYFCKDSFRASLAAVGSLLECVDAVLDENREEGRANNGFALIRPPGHHAKPSQAGGFCIFNNVAIAAKYAIDKYGLERILIVDWDVHHGNGIQDAFYYDPHVLYVSVHRHDDGYFYPANEPKDVEDAGGQAGLGYNINIPFSHKCMGDNDYHAAFNKVVIPIAYEYSPQLVIVASGFDAAFGDKLGGYELSALCYAQLTYHLSALAQGRLIVALEGGYTLAAIQECAEAVVRTLLDGFVPRVAQMSLSCMAASRRAVRRSTWDTLRRVCKFQSQYWACLAGFQVKLVREFRELAETNAEPEILLSRTKLSDEAESDESALASELLQPDKDALPSKISSGSLT</sequence>
<evidence type="ECO:0000256" key="8">
    <source>
        <dbReference type="ARBA" id="ARBA00023163"/>
    </source>
</evidence>
<dbReference type="InterPro" id="IPR023801">
    <property type="entry name" value="His_deacetylse_dom"/>
</dbReference>
<dbReference type="EC" id="3.5.1.98" evidence="3"/>
<comment type="catalytic activity">
    <reaction evidence="10">
        <text>N(6)-acetyl-L-lysyl-[histone] + H2O = L-lysyl-[histone] + acetate</text>
        <dbReference type="Rhea" id="RHEA:58196"/>
        <dbReference type="Rhea" id="RHEA-COMP:9845"/>
        <dbReference type="Rhea" id="RHEA-COMP:11338"/>
        <dbReference type="ChEBI" id="CHEBI:15377"/>
        <dbReference type="ChEBI" id="CHEBI:29969"/>
        <dbReference type="ChEBI" id="CHEBI:30089"/>
        <dbReference type="ChEBI" id="CHEBI:61930"/>
        <dbReference type="EC" id="3.5.1.98"/>
    </reaction>
</comment>
<keyword evidence="9" id="KW-0539">Nucleus</keyword>
<evidence type="ECO:0000256" key="2">
    <source>
        <dbReference type="ARBA" id="ARBA00007738"/>
    </source>
</evidence>
<proteinExistence type="inferred from homology"/>
<dbReference type="Gene3D" id="3.40.800.20">
    <property type="entry name" value="Histone deacetylase domain"/>
    <property type="match status" value="2"/>
</dbReference>
<evidence type="ECO:0000256" key="11">
    <source>
        <dbReference type="SAM" id="MobiDB-lite"/>
    </source>
</evidence>
<evidence type="ECO:0000256" key="5">
    <source>
        <dbReference type="ARBA" id="ARBA00022801"/>
    </source>
</evidence>
<dbReference type="PANTHER" id="PTHR10625">
    <property type="entry name" value="HISTONE DEACETYLASE HDAC1-RELATED"/>
    <property type="match status" value="1"/>
</dbReference>
<gene>
    <name evidence="13" type="primary">hda-6</name>
    <name evidence="13" type="ORF">Tcan_10010</name>
</gene>
<comment type="caution">
    <text evidence="13">The sequence shown here is derived from an EMBL/GenBank/DDBJ whole genome shotgun (WGS) entry which is preliminary data.</text>
</comment>
<evidence type="ECO:0000256" key="1">
    <source>
        <dbReference type="ARBA" id="ARBA00004123"/>
    </source>
</evidence>
<dbReference type="GO" id="GO:0141221">
    <property type="term" value="F:histone deacetylase activity, hydrolytic mechanism"/>
    <property type="evidence" value="ECO:0007669"/>
    <property type="project" value="UniProtKB-EC"/>
</dbReference>
<dbReference type="SUPFAM" id="SSF52768">
    <property type="entry name" value="Arginase/deacetylase"/>
    <property type="match status" value="2"/>
</dbReference>
<dbReference type="Pfam" id="PF00850">
    <property type="entry name" value="Hist_deacetyl"/>
    <property type="match status" value="2"/>
</dbReference>
<evidence type="ECO:0000256" key="6">
    <source>
        <dbReference type="ARBA" id="ARBA00022853"/>
    </source>
</evidence>
<dbReference type="STRING" id="6265.A0A0B2W2K2"/>
<evidence type="ECO:0000256" key="7">
    <source>
        <dbReference type="ARBA" id="ARBA00023015"/>
    </source>
</evidence>
<dbReference type="PANTHER" id="PTHR10625:SF5">
    <property type="entry name" value="HISTONE DEACETYLASE"/>
    <property type="match status" value="1"/>
</dbReference>
<dbReference type="GO" id="GO:0000118">
    <property type="term" value="C:histone deacetylase complex"/>
    <property type="evidence" value="ECO:0007669"/>
    <property type="project" value="TreeGrafter"/>
</dbReference>
<evidence type="ECO:0000256" key="3">
    <source>
        <dbReference type="ARBA" id="ARBA00012111"/>
    </source>
</evidence>
<dbReference type="InterPro" id="IPR037138">
    <property type="entry name" value="His_deacetylse_dom_sf"/>
</dbReference>
<keyword evidence="8" id="KW-0804">Transcription</keyword>
<feature type="domain" description="Histone deacetylase" evidence="12">
    <location>
        <begin position="27"/>
        <end position="323"/>
    </location>
</feature>
<comment type="subcellular location">
    <subcellularLocation>
        <location evidence="1">Nucleus</location>
    </subcellularLocation>
</comment>
<evidence type="ECO:0000256" key="4">
    <source>
        <dbReference type="ARBA" id="ARBA00022491"/>
    </source>
</evidence>